<organism evidence="2 3">
    <name type="scientific">Scleromatobacter humisilvae</name>
    <dbReference type="NCBI Taxonomy" id="2897159"/>
    <lineage>
        <taxon>Bacteria</taxon>
        <taxon>Pseudomonadati</taxon>
        <taxon>Pseudomonadota</taxon>
        <taxon>Betaproteobacteria</taxon>
        <taxon>Burkholderiales</taxon>
        <taxon>Sphaerotilaceae</taxon>
        <taxon>Scleromatobacter</taxon>
    </lineage>
</organism>
<dbReference type="AlphaFoldDB" id="A0A9X2C182"/>
<feature type="signal peptide" evidence="1">
    <location>
        <begin position="1"/>
        <end position="19"/>
    </location>
</feature>
<accession>A0A9X2C182</accession>
<sequence>MKISLKTLVAGFVAGVAVAGAGGAAVYVEQAPARKQAYNEAAVFYYLVGAKMADQAPMGRVTDVHYVYDASQSAGAKPVILSSVVTARVCAPLSILPVGCDAEAGETVTKTASSSAELKLGELAELEGFVTKSGLPVNRKNLAWPRGAKT</sequence>
<dbReference type="EMBL" id="JAJLJH010000004">
    <property type="protein sequence ID" value="MCK9687286.1"/>
    <property type="molecule type" value="Genomic_DNA"/>
</dbReference>
<protein>
    <submittedName>
        <fullName evidence="2">Uncharacterized protein</fullName>
    </submittedName>
</protein>
<comment type="caution">
    <text evidence="2">The sequence shown here is derived from an EMBL/GenBank/DDBJ whole genome shotgun (WGS) entry which is preliminary data.</text>
</comment>
<keyword evidence="1" id="KW-0732">Signal</keyword>
<feature type="chain" id="PRO_5040742777" evidence="1">
    <location>
        <begin position="20"/>
        <end position="150"/>
    </location>
</feature>
<reference evidence="2" key="1">
    <citation type="submission" date="2021-11" db="EMBL/GenBank/DDBJ databases">
        <title>BS-T2-15 a new species belonging to the Comamonadaceae family isolated from the soil of a French oak forest.</title>
        <authorList>
            <person name="Mieszkin S."/>
            <person name="Alain K."/>
        </authorList>
    </citation>
    <scope>NUCLEOTIDE SEQUENCE</scope>
    <source>
        <strain evidence="2">BS-T2-15</strain>
    </source>
</reference>
<dbReference type="RefSeq" id="WP_275683326.1">
    <property type="nucleotide sequence ID" value="NZ_JAJLJH010000004.1"/>
</dbReference>
<keyword evidence="3" id="KW-1185">Reference proteome</keyword>
<evidence type="ECO:0000313" key="3">
    <source>
        <dbReference type="Proteomes" id="UP001139353"/>
    </source>
</evidence>
<proteinExistence type="predicted"/>
<evidence type="ECO:0000313" key="2">
    <source>
        <dbReference type="EMBL" id="MCK9687286.1"/>
    </source>
</evidence>
<evidence type="ECO:0000256" key="1">
    <source>
        <dbReference type="SAM" id="SignalP"/>
    </source>
</evidence>
<dbReference type="Proteomes" id="UP001139353">
    <property type="component" value="Unassembled WGS sequence"/>
</dbReference>
<gene>
    <name evidence="2" type="ORF">LPC04_16390</name>
</gene>
<name>A0A9X2C182_9BURK</name>